<dbReference type="Pfam" id="PF11740">
    <property type="entry name" value="KfrA_N"/>
    <property type="match status" value="1"/>
</dbReference>
<sequence length="191" mass="21619">MPTTSKPANTPMALLKKVEKAFETLEKAGRKPTVEGIRGEIGGSYTKLCPAVRIVRERRAEDRRQAEAAPEMPDEVREIFETAWVQAHRVADEHNVAARKSFAEEIARKETEIEEREAALFNLEAENEKLERDLGAAQKIAHEAELRATKLEGLLGQRERDVEIANAKLEERDAILTPLFFNNFKANERAE</sequence>
<evidence type="ECO:0000259" key="2">
    <source>
        <dbReference type="Pfam" id="PF11740"/>
    </source>
</evidence>
<gene>
    <name evidence="3" type="ORF">E1B25_15545</name>
</gene>
<name>A0A4R5ENL5_9RHOB</name>
<protein>
    <recommendedName>
        <fullName evidence="2">KfrA N-terminal DNA-binding domain-containing protein</fullName>
    </recommendedName>
</protein>
<reference evidence="3 4" key="1">
    <citation type="submission" date="2019-03" db="EMBL/GenBank/DDBJ databases">
        <authorList>
            <person name="Zhang S."/>
        </authorList>
    </citation>
    <scope>NUCLEOTIDE SEQUENCE [LARGE SCALE GENOMIC DNA]</scope>
    <source>
        <strain evidence="3 4">S4J41</strain>
    </source>
</reference>
<dbReference type="InterPro" id="IPR021104">
    <property type="entry name" value="KfrA_DNA-bd_N"/>
</dbReference>
<dbReference type="Proteomes" id="UP000294662">
    <property type="component" value="Unassembled WGS sequence"/>
</dbReference>
<evidence type="ECO:0000313" key="3">
    <source>
        <dbReference type="EMBL" id="TDE36321.1"/>
    </source>
</evidence>
<keyword evidence="1" id="KW-0175">Coiled coil</keyword>
<dbReference type="EMBL" id="SMFP01000010">
    <property type="protein sequence ID" value="TDE36321.1"/>
    <property type="molecule type" value="Genomic_DNA"/>
</dbReference>
<dbReference type="OrthoDB" id="9874671at2"/>
<dbReference type="AlphaFoldDB" id="A0A4R5ENL5"/>
<feature type="domain" description="KfrA N-terminal DNA-binding" evidence="2">
    <location>
        <begin position="17"/>
        <end position="126"/>
    </location>
</feature>
<accession>A0A4R5ENL5</accession>
<evidence type="ECO:0000313" key="4">
    <source>
        <dbReference type="Proteomes" id="UP000294662"/>
    </source>
</evidence>
<evidence type="ECO:0000256" key="1">
    <source>
        <dbReference type="SAM" id="Coils"/>
    </source>
</evidence>
<proteinExistence type="predicted"/>
<dbReference type="RefSeq" id="WP_132830433.1">
    <property type="nucleotide sequence ID" value="NZ_SMFP01000010.1"/>
</dbReference>
<feature type="coiled-coil region" evidence="1">
    <location>
        <begin position="99"/>
        <end position="147"/>
    </location>
</feature>
<keyword evidence="4" id="KW-1185">Reference proteome</keyword>
<organism evidence="3 4">
    <name type="scientific">Antarcticimicrobium sediminis</name>
    <dbReference type="NCBI Taxonomy" id="2546227"/>
    <lineage>
        <taxon>Bacteria</taxon>
        <taxon>Pseudomonadati</taxon>
        <taxon>Pseudomonadota</taxon>
        <taxon>Alphaproteobacteria</taxon>
        <taxon>Rhodobacterales</taxon>
        <taxon>Paracoccaceae</taxon>
        <taxon>Antarcticimicrobium</taxon>
    </lineage>
</organism>
<comment type="caution">
    <text evidence="3">The sequence shown here is derived from an EMBL/GenBank/DDBJ whole genome shotgun (WGS) entry which is preliminary data.</text>
</comment>